<protein>
    <submittedName>
        <fullName evidence="1">Uncharacterized protein</fullName>
    </submittedName>
</protein>
<name>A0A6C0I7Q4_9ZZZZ</name>
<proteinExistence type="predicted"/>
<sequence>MPRQTLKRIRKINVKSRRRGLKRKSLKIQNQKPKVLIINNGQMTTTTTTGNKTQQRDVNWNGKYDGKNATIHAKISGDGKTEEFNKTLNEQDIRNLLALPMKNDTLDERLMGDWPTSIDTNENKMLFPDEPMETRKFTVII</sequence>
<evidence type="ECO:0000313" key="1">
    <source>
        <dbReference type="EMBL" id="QHT88964.1"/>
    </source>
</evidence>
<accession>A0A6C0I7Q4</accession>
<organism evidence="1">
    <name type="scientific">viral metagenome</name>
    <dbReference type="NCBI Taxonomy" id="1070528"/>
    <lineage>
        <taxon>unclassified sequences</taxon>
        <taxon>metagenomes</taxon>
        <taxon>organismal metagenomes</taxon>
    </lineage>
</organism>
<reference evidence="1" key="1">
    <citation type="journal article" date="2020" name="Nature">
        <title>Giant virus diversity and host interactions through global metagenomics.</title>
        <authorList>
            <person name="Schulz F."/>
            <person name="Roux S."/>
            <person name="Paez-Espino D."/>
            <person name="Jungbluth S."/>
            <person name="Walsh D.A."/>
            <person name="Denef V.J."/>
            <person name="McMahon K.D."/>
            <person name="Konstantinidis K.T."/>
            <person name="Eloe-Fadrosh E.A."/>
            <person name="Kyrpides N.C."/>
            <person name="Woyke T."/>
        </authorList>
    </citation>
    <scope>NUCLEOTIDE SEQUENCE</scope>
    <source>
        <strain evidence="1">GVMAG-M-3300023184-51</strain>
    </source>
</reference>
<dbReference type="EMBL" id="MN740128">
    <property type="protein sequence ID" value="QHT88964.1"/>
    <property type="molecule type" value="Genomic_DNA"/>
</dbReference>
<dbReference type="AlphaFoldDB" id="A0A6C0I7Q4"/>